<comment type="caution">
    <text evidence="2">The sequence shown here is derived from an EMBL/GenBank/DDBJ whole genome shotgun (WGS) entry which is preliminary data.</text>
</comment>
<accession>A0A2C5Y9S8</accession>
<name>A0A2C5Y9S8_9HYPO</name>
<dbReference type="EMBL" id="NJEU01000408">
    <property type="protein sequence ID" value="PHH74808.1"/>
    <property type="molecule type" value="Genomic_DNA"/>
</dbReference>
<evidence type="ECO:0000256" key="1">
    <source>
        <dbReference type="SAM" id="SignalP"/>
    </source>
</evidence>
<reference evidence="2 3" key="1">
    <citation type="submission" date="2017-06" db="EMBL/GenBank/DDBJ databases">
        <title>Ant-infecting Ophiocordyceps genomes reveal a high diversity of potential behavioral manipulation genes and a possible major role for enterotoxins.</title>
        <authorList>
            <person name="De Bekker C."/>
            <person name="Evans H.C."/>
            <person name="Brachmann A."/>
            <person name="Hughes D.P."/>
        </authorList>
    </citation>
    <scope>NUCLEOTIDE SEQUENCE [LARGE SCALE GENOMIC DNA]</scope>
    <source>
        <strain evidence="2 3">1348a</strain>
    </source>
</reference>
<evidence type="ECO:0000313" key="2">
    <source>
        <dbReference type="EMBL" id="PHH74808.1"/>
    </source>
</evidence>
<evidence type="ECO:0000313" key="3">
    <source>
        <dbReference type="Proteomes" id="UP000224854"/>
    </source>
</evidence>
<feature type="chain" id="PRO_5012293289" description="Apple domain-containing protein" evidence="1">
    <location>
        <begin position="18"/>
        <end position="164"/>
    </location>
</feature>
<dbReference type="OrthoDB" id="5229184at2759"/>
<evidence type="ECO:0008006" key="4">
    <source>
        <dbReference type="Google" id="ProtNLM"/>
    </source>
</evidence>
<organism evidence="2 3">
    <name type="scientific">Ophiocordyceps australis</name>
    <dbReference type="NCBI Taxonomy" id="1399860"/>
    <lineage>
        <taxon>Eukaryota</taxon>
        <taxon>Fungi</taxon>
        <taxon>Dikarya</taxon>
        <taxon>Ascomycota</taxon>
        <taxon>Pezizomycotina</taxon>
        <taxon>Sordariomycetes</taxon>
        <taxon>Hypocreomycetidae</taxon>
        <taxon>Hypocreales</taxon>
        <taxon>Ophiocordycipitaceae</taxon>
        <taxon>Ophiocordyceps</taxon>
    </lineage>
</organism>
<proteinExistence type="predicted"/>
<keyword evidence="1" id="KW-0732">Signal</keyword>
<dbReference type="AlphaFoldDB" id="A0A2C5Y9S8"/>
<keyword evidence="3" id="KW-1185">Reference proteome</keyword>
<sequence length="164" mass="17769">MVIMKLILLVGAAIALALPCPALERNDGKCVNGSPTNTGGYTIQYQQVSPARANSNDHFILDPKWQEAHATLGSSMHFSYSGSAIPYGEFKCQYGCNGLQGCASYVGYENRDADGKDGGFDCFFFDALIDQYVIVSTQSNKQSMTHAYNKLCNSSGQGEYYGSL</sequence>
<gene>
    <name evidence="2" type="ORF">CDD82_4761</name>
</gene>
<protein>
    <recommendedName>
        <fullName evidence="4">Apple domain-containing protein</fullName>
    </recommendedName>
</protein>
<feature type="signal peptide" evidence="1">
    <location>
        <begin position="1"/>
        <end position="17"/>
    </location>
</feature>
<dbReference type="Proteomes" id="UP000224854">
    <property type="component" value="Unassembled WGS sequence"/>
</dbReference>